<dbReference type="GO" id="GO:0006269">
    <property type="term" value="P:DNA replication, synthesis of primer"/>
    <property type="evidence" value="ECO:0007669"/>
    <property type="project" value="UniProtKB-UniRule"/>
</dbReference>
<evidence type="ECO:0000313" key="17">
    <source>
        <dbReference type="Proteomes" id="UP000317429"/>
    </source>
</evidence>
<keyword evidence="8 12" id="KW-0862">Zinc</keyword>
<dbReference type="PANTHER" id="PTHR30313:SF2">
    <property type="entry name" value="DNA PRIMASE"/>
    <property type="match status" value="1"/>
</dbReference>
<comment type="domain">
    <text evidence="12">Contains an N-terminal zinc-binding domain, a central core domain that contains the primase activity, and a C-terminal DnaB-binding domain.</text>
</comment>
<keyword evidence="1 12" id="KW-0240">DNA-directed RNA polymerase</keyword>
<dbReference type="GO" id="GO:0003677">
    <property type="term" value="F:DNA binding"/>
    <property type="evidence" value="ECO:0007669"/>
    <property type="project" value="UniProtKB-KW"/>
</dbReference>
<keyword evidence="9" id="KW-0460">Magnesium</keyword>
<comment type="cofactor">
    <cofactor evidence="12 13 14">
        <name>Zn(2+)</name>
        <dbReference type="ChEBI" id="CHEBI:29105"/>
    </cofactor>
    <text evidence="12 13 14">Binds 1 zinc ion per monomer.</text>
</comment>
<gene>
    <name evidence="12 16" type="primary">dnaG</name>
    <name evidence="16" type="ORF">Pla175_35530</name>
</gene>
<comment type="function">
    <text evidence="12 13">RNA polymerase that catalyzes the synthesis of short RNA molecules used as primers for DNA polymerase during DNA replication.</text>
</comment>
<evidence type="ECO:0000256" key="4">
    <source>
        <dbReference type="ARBA" id="ARBA00022695"/>
    </source>
</evidence>
<dbReference type="Pfam" id="PF13155">
    <property type="entry name" value="Toprim_2"/>
    <property type="match status" value="1"/>
</dbReference>
<dbReference type="InterPro" id="IPR006171">
    <property type="entry name" value="TOPRIM_dom"/>
</dbReference>
<dbReference type="GO" id="GO:0000428">
    <property type="term" value="C:DNA-directed RNA polymerase complex"/>
    <property type="evidence" value="ECO:0007669"/>
    <property type="project" value="UniProtKB-KW"/>
</dbReference>
<dbReference type="InterPro" id="IPR030846">
    <property type="entry name" value="DnaG_bac"/>
</dbReference>
<dbReference type="KEGG" id="pnd:Pla175_35530"/>
<keyword evidence="17" id="KW-1185">Reference proteome</keyword>
<evidence type="ECO:0000256" key="1">
    <source>
        <dbReference type="ARBA" id="ARBA00022478"/>
    </source>
</evidence>
<dbReference type="InterPro" id="IPR050219">
    <property type="entry name" value="DnaG_primase"/>
</dbReference>
<dbReference type="InterPro" id="IPR013264">
    <property type="entry name" value="DNAG_N"/>
</dbReference>
<dbReference type="PANTHER" id="PTHR30313">
    <property type="entry name" value="DNA PRIMASE"/>
    <property type="match status" value="1"/>
</dbReference>
<dbReference type="RefSeq" id="WP_145288072.1">
    <property type="nucleotide sequence ID" value="NZ_CP036291.1"/>
</dbReference>
<dbReference type="InterPro" id="IPR037068">
    <property type="entry name" value="DNA_primase_core_N_sf"/>
</dbReference>
<keyword evidence="11 12" id="KW-0804">Transcription</keyword>
<dbReference type="Gene3D" id="3.90.580.10">
    <property type="entry name" value="Zinc finger, CHC2-type domain"/>
    <property type="match status" value="1"/>
</dbReference>
<dbReference type="PIRSF" id="PIRSF002811">
    <property type="entry name" value="DnaG"/>
    <property type="match status" value="1"/>
</dbReference>
<organism evidence="16 17">
    <name type="scientific">Pirellulimonas nuda</name>
    <dbReference type="NCBI Taxonomy" id="2528009"/>
    <lineage>
        <taxon>Bacteria</taxon>
        <taxon>Pseudomonadati</taxon>
        <taxon>Planctomycetota</taxon>
        <taxon>Planctomycetia</taxon>
        <taxon>Pirellulales</taxon>
        <taxon>Lacipirellulaceae</taxon>
        <taxon>Pirellulimonas</taxon>
    </lineage>
</organism>
<dbReference type="EMBL" id="CP036291">
    <property type="protein sequence ID" value="QDU90152.1"/>
    <property type="molecule type" value="Genomic_DNA"/>
</dbReference>
<evidence type="ECO:0000256" key="12">
    <source>
        <dbReference type="HAMAP-Rule" id="MF_00974"/>
    </source>
</evidence>
<evidence type="ECO:0000256" key="11">
    <source>
        <dbReference type="ARBA" id="ARBA00023163"/>
    </source>
</evidence>
<evidence type="ECO:0000256" key="10">
    <source>
        <dbReference type="ARBA" id="ARBA00023125"/>
    </source>
</evidence>
<comment type="catalytic activity">
    <reaction evidence="12">
        <text>ssDNA + n NTP = ssDNA/pppN(pN)n-1 hybrid + (n-1) diphosphate.</text>
        <dbReference type="EC" id="2.7.7.101"/>
    </reaction>
</comment>
<dbReference type="CDD" id="cd03364">
    <property type="entry name" value="TOPRIM_DnaG_primases"/>
    <property type="match status" value="1"/>
</dbReference>
<evidence type="ECO:0000256" key="8">
    <source>
        <dbReference type="ARBA" id="ARBA00022833"/>
    </source>
</evidence>
<sequence>MNHPDSQDAKEQVRQAIDIVDLVGGYMQLRRQGRNYVGICPWHDDSKPSLQISQERQTFKCWVCDVGGDLFSFVMRMEGLEFRDALEMLAERAGVTLTAAKPAEAGGPGDKRTLLAACAWAAERFHRCLLHDGQAEGARQYVADRRIDEASVKKFQIGFSPPSWEWILTQAKHTSFSPAVLERIGLAAPRQQGDGFYDRFRGRVMFPIRDVQGRPIAFGGRVLPELADDKSAKYINSPETPLFSKSNQLYALDWARPTVSQLNQLVVMEGYTDVIAAHQHGVENAVAVLGTALTEKHLPLIRRFTDHIVLVLDGDDAGRKRASEVLELFVGNPVDLRILTLPDGLDPCDFIQTHGRDKFRSLIDSAPDALEHKLSSVTKGLVSADQTHEASLAVEQVLATLAKTRSAGGLPDSSQMLREQHVVGRLAREMRLPPESLRSRLMELRRGAAARVARPAVARDNPGAARQPLPAWEQELLELMIADSGCGRRILNEVHATTLTHADARRVFELYARVEAALPVDAEIDAQAVLSATDDPALQSLVVTLDEHRRHKEEATEAPDRQGRYEALMRSFHQRIDRAERRADIDALRSGELDPDAQESALFDLLNRLKKDRQTGSLSTEG</sequence>
<evidence type="ECO:0000256" key="13">
    <source>
        <dbReference type="PIRNR" id="PIRNR002811"/>
    </source>
</evidence>
<keyword evidence="4 12" id="KW-0548">Nucleotidyltransferase</keyword>
<comment type="similarity">
    <text evidence="12 13">Belongs to the DnaG primase family.</text>
</comment>
<dbReference type="FunFam" id="3.90.580.10:FF:000001">
    <property type="entry name" value="DNA primase"/>
    <property type="match status" value="1"/>
</dbReference>
<evidence type="ECO:0000313" key="16">
    <source>
        <dbReference type="EMBL" id="QDU90152.1"/>
    </source>
</evidence>
<dbReference type="NCBIfam" id="TIGR01391">
    <property type="entry name" value="dnaG"/>
    <property type="match status" value="1"/>
</dbReference>
<protein>
    <recommendedName>
        <fullName evidence="12 13">DNA primase</fullName>
        <ecNumber evidence="12">2.7.7.101</ecNumber>
    </recommendedName>
</protein>
<dbReference type="GO" id="GO:0003899">
    <property type="term" value="F:DNA-directed RNA polymerase activity"/>
    <property type="evidence" value="ECO:0007669"/>
    <property type="project" value="UniProtKB-UniRule"/>
</dbReference>
<evidence type="ECO:0000256" key="5">
    <source>
        <dbReference type="ARBA" id="ARBA00022705"/>
    </source>
</evidence>
<dbReference type="PROSITE" id="PS50880">
    <property type="entry name" value="TOPRIM"/>
    <property type="match status" value="1"/>
</dbReference>
<dbReference type="GO" id="GO:0005737">
    <property type="term" value="C:cytoplasm"/>
    <property type="evidence" value="ECO:0007669"/>
    <property type="project" value="TreeGrafter"/>
</dbReference>
<feature type="domain" description="Toprim" evidence="15">
    <location>
        <begin position="263"/>
        <end position="344"/>
    </location>
</feature>
<dbReference type="AlphaFoldDB" id="A0A518DFD9"/>
<dbReference type="Gene3D" id="3.90.980.10">
    <property type="entry name" value="DNA primase, catalytic core, N-terminal domain"/>
    <property type="match status" value="1"/>
</dbReference>
<dbReference type="GO" id="GO:0008270">
    <property type="term" value="F:zinc ion binding"/>
    <property type="evidence" value="ECO:0007669"/>
    <property type="project" value="UniProtKB-UniRule"/>
</dbReference>
<accession>A0A518DFD9</accession>
<keyword evidence="2 12" id="KW-0639">Primosome</keyword>
<dbReference type="SUPFAM" id="SSF57783">
    <property type="entry name" value="Zinc beta-ribbon"/>
    <property type="match status" value="1"/>
</dbReference>
<dbReference type="Pfam" id="PF01807">
    <property type="entry name" value="Zn_ribbon_DnaG"/>
    <property type="match status" value="1"/>
</dbReference>
<evidence type="ECO:0000256" key="6">
    <source>
        <dbReference type="ARBA" id="ARBA00022723"/>
    </source>
</evidence>
<comment type="subunit">
    <text evidence="12">Monomer. Interacts with DnaB.</text>
</comment>
<dbReference type="EC" id="2.7.7.101" evidence="12"/>
<dbReference type="InterPro" id="IPR006295">
    <property type="entry name" value="DNA_primase_DnaG"/>
</dbReference>
<evidence type="ECO:0000256" key="7">
    <source>
        <dbReference type="ARBA" id="ARBA00022771"/>
    </source>
</evidence>
<keyword evidence="7 12" id="KW-0863">Zinc-finger</keyword>
<evidence type="ECO:0000256" key="14">
    <source>
        <dbReference type="PIRSR" id="PIRSR002811-1"/>
    </source>
</evidence>
<evidence type="ECO:0000256" key="9">
    <source>
        <dbReference type="ARBA" id="ARBA00022842"/>
    </source>
</evidence>
<dbReference type="SUPFAM" id="SSF56731">
    <property type="entry name" value="DNA primase core"/>
    <property type="match status" value="1"/>
</dbReference>
<evidence type="ECO:0000256" key="3">
    <source>
        <dbReference type="ARBA" id="ARBA00022679"/>
    </source>
</evidence>
<proteinExistence type="inferred from homology"/>
<dbReference type="GO" id="GO:1990077">
    <property type="term" value="C:primosome complex"/>
    <property type="evidence" value="ECO:0007669"/>
    <property type="project" value="UniProtKB-KW"/>
</dbReference>
<feature type="zinc finger region" description="CHC2-type" evidence="12 14">
    <location>
        <begin position="40"/>
        <end position="64"/>
    </location>
</feature>
<reference evidence="16 17" key="1">
    <citation type="submission" date="2019-02" db="EMBL/GenBank/DDBJ databases">
        <title>Deep-cultivation of Planctomycetes and their phenomic and genomic characterization uncovers novel biology.</title>
        <authorList>
            <person name="Wiegand S."/>
            <person name="Jogler M."/>
            <person name="Boedeker C."/>
            <person name="Pinto D."/>
            <person name="Vollmers J."/>
            <person name="Rivas-Marin E."/>
            <person name="Kohn T."/>
            <person name="Peeters S.H."/>
            <person name="Heuer A."/>
            <person name="Rast P."/>
            <person name="Oberbeckmann S."/>
            <person name="Bunk B."/>
            <person name="Jeske O."/>
            <person name="Meyerdierks A."/>
            <person name="Storesund J.E."/>
            <person name="Kallscheuer N."/>
            <person name="Luecker S."/>
            <person name="Lage O.M."/>
            <person name="Pohl T."/>
            <person name="Merkel B.J."/>
            <person name="Hornburger P."/>
            <person name="Mueller R.-W."/>
            <person name="Bruemmer F."/>
            <person name="Labrenz M."/>
            <person name="Spormann A.M."/>
            <person name="Op den Camp H."/>
            <person name="Overmann J."/>
            <person name="Amann R."/>
            <person name="Jetten M.S.M."/>
            <person name="Mascher T."/>
            <person name="Medema M.H."/>
            <person name="Devos D.P."/>
            <person name="Kaster A.-K."/>
            <person name="Ovreas L."/>
            <person name="Rohde M."/>
            <person name="Galperin M.Y."/>
            <person name="Jogler C."/>
        </authorList>
    </citation>
    <scope>NUCLEOTIDE SEQUENCE [LARGE SCALE GENOMIC DNA]</scope>
    <source>
        <strain evidence="16 17">Pla175</strain>
    </source>
</reference>
<dbReference type="Pfam" id="PF08275">
    <property type="entry name" value="DNAG_N"/>
    <property type="match status" value="1"/>
</dbReference>
<dbReference type="OrthoDB" id="9803773at2"/>
<keyword evidence="5 12" id="KW-0235">DNA replication</keyword>
<dbReference type="SMART" id="SM00493">
    <property type="entry name" value="TOPRIM"/>
    <property type="match status" value="1"/>
</dbReference>
<dbReference type="InterPro" id="IPR034151">
    <property type="entry name" value="TOPRIM_DnaG_bac"/>
</dbReference>
<evidence type="ECO:0000256" key="2">
    <source>
        <dbReference type="ARBA" id="ARBA00022515"/>
    </source>
</evidence>
<dbReference type="Proteomes" id="UP000317429">
    <property type="component" value="Chromosome"/>
</dbReference>
<dbReference type="SMART" id="SM00400">
    <property type="entry name" value="ZnF_CHCC"/>
    <property type="match status" value="1"/>
</dbReference>
<dbReference type="Gene3D" id="3.40.1360.10">
    <property type="match status" value="1"/>
</dbReference>
<dbReference type="InterPro" id="IPR002694">
    <property type="entry name" value="Znf_CHC2"/>
</dbReference>
<dbReference type="InterPro" id="IPR036977">
    <property type="entry name" value="DNA_primase_Znf_CHC2"/>
</dbReference>
<dbReference type="HAMAP" id="MF_00974">
    <property type="entry name" value="DNA_primase_DnaG"/>
    <property type="match status" value="1"/>
</dbReference>
<name>A0A518DFD9_9BACT</name>
<keyword evidence="6 12" id="KW-0479">Metal-binding</keyword>
<keyword evidence="3 12" id="KW-0808">Transferase</keyword>
<evidence type="ECO:0000259" key="15">
    <source>
        <dbReference type="PROSITE" id="PS50880"/>
    </source>
</evidence>
<keyword evidence="10 12" id="KW-0238">DNA-binding</keyword>